<dbReference type="AlphaFoldDB" id="D3DZ14"/>
<dbReference type="Pfam" id="PF00005">
    <property type="entry name" value="ABC_tran"/>
    <property type="match status" value="1"/>
</dbReference>
<keyword evidence="3" id="KW-0547">Nucleotide-binding</keyword>
<sequence>MSQLINYYFIIKGDFVTDYVIETTNLSKKYSKKYVVDSIDMHVERGKIYGLLGKNGAGKTTTMCMLLNLVAPSDGDILLFGMNPKEHSKEVYSNIGSIIETPGFYENLTAYENLEIVSKLRGKYNPLIIKMVLEMVNLDHEKTKKFKDYSLGMKQRLGIAAAIMHNPELLILDEPINGLDPFGIKEIRDLLKRLSREYGVTILISSHILSEIENIADVIGFMDEGCLIDEITKEELHTRLNKFVEFEVSDIDLAVDLLKDTGFEENGDFTFARNIGNYIEDMNSLKSFESDGYVNSEDGFESSENAIGGTIHLLTNLDLRDQFNKLFVSSGIDVRKVNLCEENLEEFFTRIVSSA</sequence>
<dbReference type="Proteomes" id="UP000008680">
    <property type="component" value="Chromosome"/>
</dbReference>
<comment type="similarity">
    <text evidence="1">Belongs to the ABC transporter superfamily.</text>
</comment>
<evidence type="ECO:0000259" key="5">
    <source>
        <dbReference type="PROSITE" id="PS50893"/>
    </source>
</evidence>
<keyword evidence="2" id="KW-0813">Transport</keyword>
<dbReference type="PANTHER" id="PTHR43335">
    <property type="entry name" value="ABC TRANSPORTER, ATP-BINDING PROTEIN"/>
    <property type="match status" value="1"/>
</dbReference>
<dbReference type="eggNOG" id="arCOG00194">
    <property type="taxonomic scope" value="Archaea"/>
</dbReference>
<gene>
    <name evidence="6" type="ordered locus">mru_1714</name>
</gene>
<organism evidence="6 7">
    <name type="scientific">Methanobrevibacter ruminantium (strain ATCC 35063 / DSM 1093 / JCM 13430 / OCM 146 / M1)</name>
    <name type="common">Methanobacterium ruminantium</name>
    <dbReference type="NCBI Taxonomy" id="634498"/>
    <lineage>
        <taxon>Archaea</taxon>
        <taxon>Methanobacteriati</taxon>
        <taxon>Methanobacteriota</taxon>
        <taxon>Methanomada group</taxon>
        <taxon>Methanobacteria</taxon>
        <taxon>Methanobacteriales</taxon>
        <taxon>Methanobacteriaceae</taxon>
        <taxon>Methanobrevibacter</taxon>
    </lineage>
</organism>
<dbReference type="InterPro" id="IPR003439">
    <property type="entry name" value="ABC_transporter-like_ATP-bd"/>
</dbReference>
<dbReference type="EMBL" id="CP001719">
    <property type="protein sequence ID" value="ADC47564.1"/>
    <property type="molecule type" value="Genomic_DNA"/>
</dbReference>
<dbReference type="GO" id="GO:0005524">
    <property type="term" value="F:ATP binding"/>
    <property type="evidence" value="ECO:0007669"/>
    <property type="project" value="UniProtKB-KW"/>
</dbReference>
<accession>D3DZ14</accession>
<dbReference type="InterPro" id="IPR027417">
    <property type="entry name" value="P-loop_NTPase"/>
</dbReference>
<evidence type="ECO:0000256" key="4">
    <source>
        <dbReference type="ARBA" id="ARBA00022840"/>
    </source>
</evidence>
<dbReference type="GO" id="GO:0016887">
    <property type="term" value="F:ATP hydrolysis activity"/>
    <property type="evidence" value="ECO:0007669"/>
    <property type="project" value="InterPro"/>
</dbReference>
<keyword evidence="7" id="KW-1185">Reference proteome</keyword>
<evidence type="ECO:0000313" key="6">
    <source>
        <dbReference type="EMBL" id="ADC47564.1"/>
    </source>
</evidence>
<dbReference type="PATRIC" id="fig|634498.28.peg.1715"/>
<dbReference type="PROSITE" id="PS00211">
    <property type="entry name" value="ABC_TRANSPORTER_1"/>
    <property type="match status" value="1"/>
</dbReference>
<dbReference type="SUPFAM" id="SSF52540">
    <property type="entry name" value="P-loop containing nucleoside triphosphate hydrolases"/>
    <property type="match status" value="1"/>
</dbReference>
<dbReference type="HOGENOM" id="CLU_000604_1_2_2"/>
<evidence type="ECO:0000256" key="3">
    <source>
        <dbReference type="ARBA" id="ARBA00022741"/>
    </source>
</evidence>
<keyword evidence="4 6" id="KW-0067">ATP-binding</keyword>
<evidence type="ECO:0000256" key="2">
    <source>
        <dbReference type="ARBA" id="ARBA00022448"/>
    </source>
</evidence>
<dbReference type="SMART" id="SM00382">
    <property type="entry name" value="AAA"/>
    <property type="match status" value="1"/>
</dbReference>
<proteinExistence type="inferred from homology"/>
<evidence type="ECO:0000313" key="7">
    <source>
        <dbReference type="Proteomes" id="UP000008680"/>
    </source>
</evidence>
<dbReference type="PANTHER" id="PTHR43335:SF8">
    <property type="entry name" value="ABC TRANSPORTER, ATP-BINDING PROTEIN"/>
    <property type="match status" value="1"/>
</dbReference>
<dbReference type="KEGG" id="mru:mru_1714"/>
<dbReference type="Gene3D" id="3.40.50.300">
    <property type="entry name" value="P-loop containing nucleotide triphosphate hydrolases"/>
    <property type="match status" value="1"/>
</dbReference>
<dbReference type="InterPro" id="IPR003593">
    <property type="entry name" value="AAA+_ATPase"/>
</dbReference>
<feature type="domain" description="ABC transporter" evidence="5">
    <location>
        <begin position="21"/>
        <end position="249"/>
    </location>
</feature>
<name>D3DZ14_METRM</name>
<reference evidence="6 7" key="1">
    <citation type="journal article" date="2010" name="PLoS ONE">
        <title>The genome sequence of the rumen methanogen Methanobrevibacter ruminantium reveals new possibilities for controlling ruminant methane emissions.</title>
        <authorList>
            <person name="Leahy S.C."/>
            <person name="Kelly W.J."/>
            <person name="Altermann E."/>
            <person name="Ronimus R.S."/>
            <person name="Yeoman C.J."/>
            <person name="Pacheco D.M."/>
            <person name="Li D."/>
            <person name="Kong Z."/>
            <person name="McTavish S."/>
            <person name="Sang C."/>
            <person name="Lambie S.C."/>
            <person name="Janssen P.H."/>
            <person name="Dey D."/>
            <person name="Attwood G.T."/>
        </authorList>
    </citation>
    <scope>NUCLEOTIDE SEQUENCE [LARGE SCALE GENOMIC DNA]</scope>
    <source>
        <strain evidence="7">ATCC 35063 / DSM 1093 / JCM 13430 / OCM 146 / M1</strain>
    </source>
</reference>
<protein>
    <submittedName>
        <fullName evidence="6">ABC transporter ATP-binding protein</fullName>
    </submittedName>
</protein>
<dbReference type="InterPro" id="IPR017871">
    <property type="entry name" value="ABC_transporter-like_CS"/>
</dbReference>
<dbReference type="CDD" id="cd03268">
    <property type="entry name" value="ABC_BcrA_bacitracin_resist"/>
    <property type="match status" value="1"/>
</dbReference>
<dbReference type="STRING" id="634498.mru_1714"/>
<evidence type="ECO:0000256" key="1">
    <source>
        <dbReference type="ARBA" id="ARBA00005417"/>
    </source>
</evidence>
<dbReference type="PROSITE" id="PS50893">
    <property type="entry name" value="ABC_TRANSPORTER_2"/>
    <property type="match status" value="1"/>
</dbReference>